<organism evidence="4 5">
    <name type="scientific">Candidatus Nealsonbacteria bacterium CG23_combo_of_CG06-09_8_20_14_all_37_18</name>
    <dbReference type="NCBI Taxonomy" id="1974720"/>
    <lineage>
        <taxon>Bacteria</taxon>
        <taxon>Candidatus Nealsoniibacteriota</taxon>
    </lineage>
</organism>
<feature type="transmembrane region" description="Helical" evidence="1">
    <location>
        <begin position="7"/>
        <end position="26"/>
    </location>
</feature>
<dbReference type="Pfam" id="PF04892">
    <property type="entry name" value="VanZ"/>
    <property type="match status" value="1"/>
</dbReference>
<feature type="domain" description="Peptidase C39-like" evidence="3">
    <location>
        <begin position="209"/>
        <end position="349"/>
    </location>
</feature>
<evidence type="ECO:0000313" key="5">
    <source>
        <dbReference type="Proteomes" id="UP000229952"/>
    </source>
</evidence>
<feature type="domain" description="VanZ-like" evidence="2">
    <location>
        <begin position="24"/>
        <end position="115"/>
    </location>
</feature>
<protein>
    <recommendedName>
        <fullName evidence="6">Peptidase C39-like domain-containing protein</fullName>
    </recommendedName>
</protein>
<dbReference type="AlphaFoldDB" id="A0A2G9YZ62"/>
<dbReference type="InterPro" id="IPR039564">
    <property type="entry name" value="Peptidase_C39-like"/>
</dbReference>
<evidence type="ECO:0000256" key="1">
    <source>
        <dbReference type="SAM" id="Phobius"/>
    </source>
</evidence>
<gene>
    <name evidence="4" type="ORF">COX35_00510</name>
</gene>
<dbReference type="Pfam" id="PF13529">
    <property type="entry name" value="Peptidase_C39_2"/>
    <property type="match status" value="1"/>
</dbReference>
<dbReference type="InterPro" id="IPR006976">
    <property type="entry name" value="VanZ-like"/>
</dbReference>
<feature type="transmembrane region" description="Helical" evidence="1">
    <location>
        <begin position="46"/>
        <end position="63"/>
    </location>
</feature>
<keyword evidence="1" id="KW-1133">Transmembrane helix</keyword>
<comment type="caution">
    <text evidence="4">The sequence shown here is derived from an EMBL/GenBank/DDBJ whole genome shotgun (WGS) entry which is preliminary data.</text>
</comment>
<keyword evidence="1" id="KW-0472">Membrane</keyword>
<feature type="transmembrane region" description="Helical" evidence="1">
    <location>
        <begin position="132"/>
        <end position="151"/>
    </location>
</feature>
<keyword evidence="1" id="KW-0812">Transmembrane</keyword>
<feature type="transmembrane region" description="Helical" evidence="1">
    <location>
        <begin position="70"/>
        <end position="87"/>
    </location>
</feature>
<evidence type="ECO:0000313" key="4">
    <source>
        <dbReference type="EMBL" id="PIP24479.1"/>
    </source>
</evidence>
<dbReference type="NCBIfam" id="NF037970">
    <property type="entry name" value="vanZ_1"/>
    <property type="match status" value="1"/>
</dbReference>
<evidence type="ECO:0000259" key="2">
    <source>
        <dbReference type="Pfam" id="PF04892"/>
    </source>
</evidence>
<evidence type="ECO:0008006" key="6">
    <source>
        <dbReference type="Google" id="ProtNLM"/>
    </source>
</evidence>
<evidence type="ECO:0000259" key="3">
    <source>
        <dbReference type="Pfam" id="PF13529"/>
    </source>
</evidence>
<name>A0A2G9YZ62_9BACT</name>
<dbReference type="Gene3D" id="3.90.70.10">
    <property type="entry name" value="Cysteine proteinases"/>
    <property type="match status" value="1"/>
</dbReference>
<sequence>MRKKFLIFFKYYFPLIIWTGGIFYFSSIPGLRYTKNTPVEIFLRKGAHFFEYAVLVWLFWRIFHEARKKNPFPSYVLSLFFSLFYAASDEIHQAFVLNRSGKLTDVIFDWVSALFFLETILIIIGRKIKKKNILVIAASILVLVGLEYQLIREERIKAEIEIQNGKSEKETENIDKTEIIIIPSDQNQAEAKPNNSVSEKLPDKILMEVPFTAQAPFKNWDEYHEEACEEAALLMVKYFSDSKKLSPEIAEKEIQAMIDFQLKKYGDYRDSAASQIVKLAEDFYALENLKVVYDFQKEDLKRWLAKGKPIIVPAAGRLLGNPNFTYPGPLYHNLVLTGYEGREIITNDPGTRQGENYRYDEDVLYEAIHDFPGKKEEINKGRKAMIVME</sequence>
<proteinExistence type="predicted"/>
<feature type="transmembrane region" description="Helical" evidence="1">
    <location>
        <begin position="107"/>
        <end position="125"/>
    </location>
</feature>
<accession>A0A2G9YZ62</accession>
<dbReference type="Proteomes" id="UP000229952">
    <property type="component" value="Unassembled WGS sequence"/>
</dbReference>
<dbReference type="EMBL" id="PCRQ01000017">
    <property type="protein sequence ID" value="PIP24479.1"/>
    <property type="molecule type" value="Genomic_DNA"/>
</dbReference>
<reference evidence="4 5" key="1">
    <citation type="submission" date="2017-09" db="EMBL/GenBank/DDBJ databases">
        <title>Depth-based differentiation of microbial function through sediment-hosted aquifers and enrichment of novel symbionts in the deep terrestrial subsurface.</title>
        <authorList>
            <person name="Probst A.J."/>
            <person name="Ladd B."/>
            <person name="Jarett J.K."/>
            <person name="Geller-Mcgrath D.E."/>
            <person name="Sieber C.M."/>
            <person name="Emerson J.B."/>
            <person name="Anantharaman K."/>
            <person name="Thomas B.C."/>
            <person name="Malmstrom R."/>
            <person name="Stieglmeier M."/>
            <person name="Klingl A."/>
            <person name="Woyke T."/>
            <person name="Ryan C.M."/>
            <person name="Banfield J.F."/>
        </authorList>
    </citation>
    <scope>NUCLEOTIDE SEQUENCE [LARGE SCALE GENOMIC DNA]</scope>
    <source>
        <strain evidence="4">CG23_combo_of_CG06-09_8_20_14_all_37_18</strain>
    </source>
</reference>